<feature type="transmembrane region" description="Helical" evidence="1">
    <location>
        <begin position="70"/>
        <end position="87"/>
    </location>
</feature>
<gene>
    <name evidence="2" type="ordered locus">Clos_2228</name>
</gene>
<proteinExistence type="predicted"/>
<keyword evidence="1" id="KW-0472">Membrane</keyword>
<feature type="transmembrane region" description="Helical" evidence="1">
    <location>
        <begin position="18"/>
        <end position="38"/>
    </location>
</feature>
<evidence type="ECO:0000256" key="1">
    <source>
        <dbReference type="SAM" id="Phobius"/>
    </source>
</evidence>
<keyword evidence="3" id="KW-1185">Reference proteome</keyword>
<dbReference type="HOGENOM" id="CLU_2406835_0_0_9"/>
<dbReference type="RefSeq" id="WP_012160072.1">
    <property type="nucleotide sequence ID" value="NC_009922.1"/>
</dbReference>
<name>A8MIY1_ALKOO</name>
<sequence>MISREGREGELKIKKSRLVLGSIFLILSGSFLNIGRYFQLITWKTKVLGGESVEAYPLLQFRYLHTIDKFLFASFGLIGILFIVLSFKSEGN</sequence>
<evidence type="ECO:0000313" key="2">
    <source>
        <dbReference type="EMBL" id="ABW19763.1"/>
    </source>
</evidence>
<reference evidence="3" key="1">
    <citation type="submission" date="2007-10" db="EMBL/GenBank/DDBJ databases">
        <title>Complete genome of Alkaliphilus oremlandii OhILAs.</title>
        <authorList>
            <person name="Copeland A."/>
            <person name="Lucas S."/>
            <person name="Lapidus A."/>
            <person name="Barry K."/>
            <person name="Detter J.C."/>
            <person name="Glavina del Rio T."/>
            <person name="Hammon N."/>
            <person name="Israni S."/>
            <person name="Dalin E."/>
            <person name="Tice H."/>
            <person name="Pitluck S."/>
            <person name="Chain P."/>
            <person name="Malfatti S."/>
            <person name="Shin M."/>
            <person name="Vergez L."/>
            <person name="Schmutz J."/>
            <person name="Larimer F."/>
            <person name="Land M."/>
            <person name="Hauser L."/>
            <person name="Kyrpides N."/>
            <person name="Mikhailova N."/>
            <person name="Stolz J.F."/>
            <person name="Dawson A."/>
            <person name="Fisher E."/>
            <person name="Crable B."/>
            <person name="Perera E."/>
            <person name="Lisak J."/>
            <person name="Ranganathan M."/>
            <person name="Basu P."/>
            <person name="Richardson P."/>
        </authorList>
    </citation>
    <scope>NUCLEOTIDE SEQUENCE [LARGE SCALE GENOMIC DNA]</scope>
    <source>
        <strain evidence="3">OhILAs</strain>
    </source>
</reference>
<dbReference type="AlphaFoldDB" id="A8MIY1"/>
<dbReference type="EMBL" id="CP000853">
    <property type="protein sequence ID" value="ABW19763.1"/>
    <property type="molecule type" value="Genomic_DNA"/>
</dbReference>
<dbReference type="Proteomes" id="UP000000269">
    <property type="component" value="Chromosome"/>
</dbReference>
<keyword evidence="1" id="KW-1133">Transmembrane helix</keyword>
<organism evidence="2 3">
    <name type="scientific">Alkaliphilus oremlandii (strain OhILAs)</name>
    <name type="common">Clostridium oremlandii (strain OhILAs)</name>
    <dbReference type="NCBI Taxonomy" id="350688"/>
    <lineage>
        <taxon>Bacteria</taxon>
        <taxon>Bacillati</taxon>
        <taxon>Bacillota</taxon>
        <taxon>Clostridia</taxon>
        <taxon>Peptostreptococcales</taxon>
        <taxon>Natronincolaceae</taxon>
        <taxon>Alkaliphilus</taxon>
    </lineage>
</organism>
<evidence type="ECO:0000313" key="3">
    <source>
        <dbReference type="Proteomes" id="UP000000269"/>
    </source>
</evidence>
<protein>
    <submittedName>
        <fullName evidence="2">Uncharacterized protein</fullName>
    </submittedName>
</protein>
<accession>A8MIY1</accession>
<keyword evidence="1" id="KW-0812">Transmembrane</keyword>
<dbReference type="KEGG" id="aoe:Clos_2228"/>